<feature type="chain" id="PRO_5046368520" evidence="2">
    <location>
        <begin position="21"/>
        <end position="118"/>
    </location>
</feature>
<dbReference type="EMBL" id="CP088295">
    <property type="protein sequence ID" value="UUY04602.1"/>
    <property type="molecule type" value="Genomic_DNA"/>
</dbReference>
<keyword evidence="1" id="KW-1133">Transmembrane helix</keyword>
<keyword evidence="2" id="KW-0732">Signal</keyword>
<keyword evidence="4" id="KW-1185">Reference proteome</keyword>
<organism evidence="3 4">
    <name type="scientific">Svornostia abyssi</name>
    <dbReference type="NCBI Taxonomy" id="2898438"/>
    <lineage>
        <taxon>Bacteria</taxon>
        <taxon>Bacillati</taxon>
        <taxon>Actinomycetota</taxon>
        <taxon>Thermoleophilia</taxon>
        <taxon>Solirubrobacterales</taxon>
        <taxon>Baekduiaceae</taxon>
        <taxon>Svornostia</taxon>
    </lineage>
</organism>
<dbReference type="RefSeq" id="WP_353865077.1">
    <property type="nucleotide sequence ID" value="NZ_CP088295.1"/>
</dbReference>
<feature type="signal peptide" evidence="2">
    <location>
        <begin position="1"/>
        <end position="20"/>
    </location>
</feature>
<dbReference type="Proteomes" id="UP001058860">
    <property type="component" value="Chromosome"/>
</dbReference>
<evidence type="ECO:0000256" key="2">
    <source>
        <dbReference type="SAM" id="SignalP"/>
    </source>
</evidence>
<sequence>MACSTLVLLGVLLFALDTMHGVTDDTRARMDDAVGYAPTAATTPAAEEPPNRFERIVTDANEILRGPFQGAVPEGADAWTRELVPAFLALLVWGVGLSAIANAVSRPRRQRYVSTRVP</sequence>
<evidence type="ECO:0000256" key="1">
    <source>
        <dbReference type="SAM" id="Phobius"/>
    </source>
</evidence>
<name>A0ABY5PJ64_9ACTN</name>
<keyword evidence="1" id="KW-0472">Membrane</keyword>
<feature type="transmembrane region" description="Helical" evidence="1">
    <location>
        <begin position="83"/>
        <end position="104"/>
    </location>
</feature>
<evidence type="ECO:0000313" key="3">
    <source>
        <dbReference type="EMBL" id="UUY04602.1"/>
    </source>
</evidence>
<accession>A0ABY5PJ64</accession>
<gene>
    <name evidence="3" type="ORF">LRS13_03445</name>
</gene>
<protein>
    <submittedName>
        <fullName evidence="3">Uncharacterized protein</fullName>
    </submittedName>
</protein>
<proteinExistence type="predicted"/>
<keyword evidence="1" id="KW-0812">Transmembrane</keyword>
<evidence type="ECO:0000313" key="4">
    <source>
        <dbReference type="Proteomes" id="UP001058860"/>
    </source>
</evidence>
<reference evidence="4" key="1">
    <citation type="submission" date="2021-11" db="EMBL/GenBank/DDBJ databases">
        <title>Cultivation dependent microbiological survey of springs from the worlds oldest radium mine currently devoted to the extraction of radon-saturated water.</title>
        <authorList>
            <person name="Kapinusova G."/>
            <person name="Smrhova T."/>
            <person name="Strejcek M."/>
            <person name="Suman J."/>
            <person name="Jani K."/>
            <person name="Pajer P."/>
            <person name="Uhlik O."/>
        </authorList>
    </citation>
    <scope>NUCLEOTIDE SEQUENCE [LARGE SCALE GENOMIC DNA]</scope>
    <source>
        <strain evidence="4">J379</strain>
    </source>
</reference>